<dbReference type="Proteomes" id="UP000027584">
    <property type="component" value="Unassembled WGS sequence"/>
</dbReference>
<evidence type="ECO:0000313" key="1">
    <source>
        <dbReference type="EMBL" id="CDO17279.1"/>
    </source>
</evidence>
<dbReference type="EMBL" id="CCBC010000091">
    <property type="protein sequence ID" value="CDO17279.1"/>
    <property type="molecule type" value="Genomic_DNA"/>
</dbReference>
<proteinExistence type="predicted"/>
<sequence>MQIFQYFTNKQQRQRRKSMHLEIEEAGFGSNITFVVSDGFNKREITLPKFQVSDFQIDQIRDRAGFWFDCDQAIQDIKQTLGIWN</sequence>
<protein>
    <submittedName>
        <fullName evidence="1">Uncharacterized protein</fullName>
    </submittedName>
</protein>
<accession>A0A060RG54</accession>
<organism evidence="1 2">
    <name type="scientific">Streptococcus gallolyticus</name>
    <dbReference type="NCBI Taxonomy" id="315405"/>
    <lineage>
        <taxon>Bacteria</taxon>
        <taxon>Bacillati</taxon>
        <taxon>Bacillota</taxon>
        <taxon>Bacilli</taxon>
        <taxon>Lactobacillales</taxon>
        <taxon>Streptococcaceae</taxon>
        <taxon>Streptococcus</taxon>
    </lineage>
</organism>
<name>A0A060RG54_9STRE</name>
<gene>
    <name evidence="1" type="ORF">BN963_SGAL_00459</name>
</gene>
<reference evidence="1 2" key="1">
    <citation type="submission" date="2014-02" db="EMBL/GenBank/DDBJ databases">
        <authorList>
            <person name="Manrique M."/>
        </authorList>
    </citation>
    <scope>NUCLEOTIDE SEQUENCE [LARGE SCALE GENOMIC DNA]</scope>
    <source>
        <strain evidence="1 2">LMG17956</strain>
    </source>
</reference>
<evidence type="ECO:0000313" key="2">
    <source>
        <dbReference type="Proteomes" id="UP000027584"/>
    </source>
</evidence>
<comment type="caution">
    <text evidence="1">The sequence shown here is derived from an EMBL/GenBank/DDBJ whole genome shotgun (WGS) entry which is preliminary data.</text>
</comment>
<reference evidence="1 2" key="2">
    <citation type="submission" date="2014-05" db="EMBL/GenBank/DDBJ databases">
        <title>Genome sequence of Streptococcus gallolyticus.</title>
        <authorList>
            <person name="Del Campo R."/>
        </authorList>
    </citation>
    <scope>NUCLEOTIDE SEQUENCE [LARGE SCALE GENOMIC DNA]</scope>
    <source>
        <strain evidence="1 2">LMG17956</strain>
    </source>
</reference>
<dbReference type="AlphaFoldDB" id="A0A060RG54"/>